<accession>A0A087A4M8</accession>
<dbReference type="STRING" id="1437608.GCA_000771645_01848"/>
<proteinExistence type="predicted"/>
<dbReference type="RefSeq" id="WP_051923590.1">
    <property type="nucleotide sequence ID" value="NZ_JDUU01000035.1"/>
</dbReference>
<sequence length="335" mass="34671">MADMRNTTRGNHHAMWQPALRPSTPTPAQPKHHEPSPVRSSAYKPLERILAILLAVGLVMLGIIATAANAPRAVAAETVTGSLTVSAVWNRDTSSALPLAGDTYSIVRVASADLDGNGRVKAFHMLNTFSEFSYNWGHMDPSAYNAAAKTLTDYATAHQLYEHAGVTDANGSLTFRNLPIGLYLVARTGIATANQRYSCDPFLVAVPGNADDGTGQLNVTVEPKFSDNGGGTPGEPGEPGEPGKPGEPENPGDNPGDNPGNEPGETPGNTPGGTGTTPGGTNTNTNTNTGTGTTGKPADTGAAVSTIALAAIALTVAAVIIRDLRRDRNTVNISE</sequence>
<dbReference type="GO" id="GO:0005975">
    <property type="term" value="P:carbohydrate metabolic process"/>
    <property type="evidence" value="ECO:0007669"/>
    <property type="project" value="UniProtKB-ARBA"/>
</dbReference>
<feature type="compositionally biased region" description="Low complexity" evidence="1">
    <location>
        <begin position="249"/>
        <end position="269"/>
    </location>
</feature>
<feature type="compositionally biased region" description="Low complexity" evidence="1">
    <location>
        <begin position="279"/>
        <end position="298"/>
    </location>
</feature>
<evidence type="ECO:0000313" key="4">
    <source>
        <dbReference type="Proteomes" id="UP000029108"/>
    </source>
</evidence>
<reference evidence="3 4" key="1">
    <citation type="submission" date="2014-03" db="EMBL/GenBank/DDBJ databases">
        <title>Genomics of Bifidobacteria.</title>
        <authorList>
            <person name="Ventura M."/>
            <person name="Milani C."/>
            <person name="Lugli G.A."/>
        </authorList>
    </citation>
    <scope>NUCLEOTIDE SEQUENCE [LARGE SCALE GENOMIC DNA]</scope>
    <source>
        <strain evidence="3 4">DSM 23969</strain>
    </source>
</reference>
<dbReference type="Gene3D" id="2.60.40.10">
    <property type="entry name" value="Immunoglobulins"/>
    <property type="match status" value="1"/>
</dbReference>
<comment type="caution">
    <text evidence="3">The sequence shown here is derived from an EMBL/GenBank/DDBJ whole genome shotgun (WGS) entry which is preliminary data.</text>
</comment>
<dbReference type="EMBL" id="JGYN01000002">
    <property type="protein sequence ID" value="KFI53728.1"/>
    <property type="molecule type" value="Genomic_DNA"/>
</dbReference>
<protein>
    <submittedName>
        <fullName evidence="3">Putative surface-anchored protein</fullName>
    </submittedName>
</protein>
<dbReference type="InterPro" id="IPR013783">
    <property type="entry name" value="Ig-like_fold"/>
</dbReference>
<gene>
    <name evidence="3" type="ORF">BBIA_1326</name>
</gene>
<evidence type="ECO:0000256" key="1">
    <source>
        <dbReference type="SAM" id="MobiDB-lite"/>
    </source>
</evidence>
<keyword evidence="2" id="KW-0472">Membrane</keyword>
<feature type="transmembrane region" description="Helical" evidence="2">
    <location>
        <begin position="49"/>
        <end position="68"/>
    </location>
</feature>
<organism evidence="3 4">
    <name type="scientific">Bifidobacterium biavatii DSM 23969</name>
    <dbReference type="NCBI Taxonomy" id="1437608"/>
    <lineage>
        <taxon>Bacteria</taxon>
        <taxon>Bacillati</taxon>
        <taxon>Actinomycetota</taxon>
        <taxon>Actinomycetes</taxon>
        <taxon>Bifidobacteriales</taxon>
        <taxon>Bifidobacteriaceae</taxon>
        <taxon>Bifidobacterium</taxon>
    </lineage>
</organism>
<feature type="region of interest" description="Disordered" evidence="1">
    <location>
        <begin position="1"/>
        <end position="40"/>
    </location>
</feature>
<dbReference type="eggNOG" id="ENOG5033MU8">
    <property type="taxonomic scope" value="Bacteria"/>
</dbReference>
<dbReference type="OrthoDB" id="3233349at2"/>
<dbReference type="AlphaFoldDB" id="A0A087A4M8"/>
<feature type="region of interest" description="Disordered" evidence="1">
    <location>
        <begin position="214"/>
        <end position="298"/>
    </location>
</feature>
<keyword evidence="2" id="KW-0812">Transmembrane</keyword>
<dbReference type="Proteomes" id="UP000029108">
    <property type="component" value="Unassembled WGS sequence"/>
</dbReference>
<evidence type="ECO:0000313" key="3">
    <source>
        <dbReference type="EMBL" id="KFI53728.1"/>
    </source>
</evidence>
<evidence type="ECO:0000256" key="2">
    <source>
        <dbReference type="SAM" id="Phobius"/>
    </source>
</evidence>
<keyword evidence="4" id="KW-1185">Reference proteome</keyword>
<feature type="transmembrane region" description="Helical" evidence="2">
    <location>
        <begin position="302"/>
        <end position="321"/>
    </location>
</feature>
<keyword evidence="2" id="KW-1133">Transmembrane helix</keyword>
<name>A0A087A4M8_9BIFI</name>